<evidence type="ECO:0000259" key="2">
    <source>
        <dbReference type="SMART" id="SM00912"/>
    </source>
</evidence>
<dbReference type="InterPro" id="IPR008638">
    <property type="entry name" value="FhaB/CdiA-like_TPS"/>
</dbReference>
<reference evidence="3 4" key="1">
    <citation type="submission" date="2017-06" db="EMBL/GenBank/DDBJ databases">
        <title>Genome sequencing of cyanobaciteial culture collection at National Institute for Environmental Studies (NIES).</title>
        <authorList>
            <person name="Hirose Y."/>
            <person name="Shimura Y."/>
            <person name="Fujisawa T."/>
            <person name="Nakamura Y."/>
            <person name="Kawachi M."/>
        </authorList>
    </citation>
    <scope>NUCLEOTIDE SEQUENCE [LARGE SCALE GENOMIC DNA]</scope>
    <source>
        <strain evidence="3 4">NIES-267</strain>
    </source>
</reference>
<keyword evidence="4" id="KW-1185">Reference proteome</keyword>
<evidence type="ECO:0000313" key="4">
    <source>
        <dbReference type="Proteomes" id="UP000218418"/>
    </source>
</evidence>
<feature type="region of interest" description="Disordered" evidence="1">
    <location>
        <begin position="695"/>
        <end position="738"/>
    </location>
</feature>
<dbReference type="NCBIfam" id="TIGR01901">
    <property type="entry name" value="adhes_NPXG"/>
    <property type="match status" value="1"/>
</dbReference>
<evidence type="ECO:0000256" key="1">
    <source>
        <dbReference type="SAM" id="MobiDB-lite"/>
    </source>
</evidence>
<dbReference type="InterPro" id="IPR012334">
    <property type="entry name" value="Pectin_lyas_fold"/>
</dbReference>
<accession>A0A1Z4LXN2</accession>
<dbReference type="SMART" id="SM00912">
    <property type="entry name" value="Haemagg_act"/>
    <property type="match status" value="1"/>
</dbReference>
<dbReference type="EMBL" id="AP018227">
    <property type="protein sequence ID" value="BAY85940.1"/>
    <property type="molecule type" value="Genomic_DNA"/>
</dbReference>
<dbReference type="OrthoDB" id="475384at2"/>
<evidence type="ECO:0000313" key="3">
    <source>
        <dbReference type="EMBL" id="BAY85940.1"/>
    </source>
</evidence>
<organism evidence="3 4">
    <name type="scientific">Calothrix parasitica NIES-267</name>
    <dbReference type="NCBI Taxonomy" id="1973488"/>
    <lineage>
        <taxon>Bacteria</taxon>
        <taxon>Bacillati</taxon>
        <taxon>Cyanobacteriota</taxon>
        <taxon>Cyanophyceae</taxon>
        <taxon>Nostocales</taxon>
        <taxon>Calotrichaceae</taxon>
        <taxon>Calothrix</taxon>
    </lineage>
</organism>
<proteinExistence type="predicted"/>
<dbReference type="Pfam" id="PF05860">
    <property type="entry name" value="TPS"/>
    <property type="match status" value="1"/>
</dbReference>
<feature type="compositionally biased region" description="Basic and acidic residues" evidence="1">
    <location>
        <begin position="702"/>
        <end position="726"/>
    </location>
</feature>
<dbReference type="SUPFAM" id="SSF51126">
    <property type="entry name" value="Pectin lyase-like"/>
    <property type="match status" value="1"/>
</dbReference>
<gene>
    <name evidence="3" type="ORF">NIES267_54460</name>
</gene>
<sequence>MIAKRHFQKLGFAIFTIIAVDANNLNAQIIPDATLLNNSTVKTQGNIRTIEDGSQVGSNLFHSFEQFSIPVNQIGYFNNSTNIQNIITRITGKSISNINGILRTNGTANLFLINPNGIIFGKSAALDIGGSFLATTASSINFADGTKFSATQPETAPLLTINVPVGLQFGSAVAAIRNQSQASVNGVTNFFGQPVGLQVPTGKTLALVGGDIILEGGNLTVDSGRIELGSFATNSFVNLNSTDKGWILGYEGAENFRNIRLIQQNINDSTVGSIVDVSGEDGGGSIRLQGNNVELVGSYLNTGTRGVTDAGDLTINARKLVARDGALIITATLGKGAAGNITVNASDSVELIGDNFDLTLLSSDSFGDGNGGNITINTTKLLIYDGALVSVVTSGMGDNSQFILATGKGGNLTVNASELIEIVGTSAAGFGSSLASKTFNSADAGNIRLSTKQLIVKHGGEISVGNESLKLPPNFTVVGDTTKLGNAGELKVTADSILLNNQGKLISETESANGGNINLQLKDLLLLRRNSQISTNAGKAGSDGNGGSININIPNGFIVAVPQENSDITANAFTGNGGRVDINANGIFGIQPRSRDELTELLSPQNPNELNPQELITSDITAISQQNPNLNGELNIVAQDVEPTRELVELPEIPIDTKVSQVCRFTRGNQSEFVYIRRGGLPSLPGEALSGDSGLDVGWVDGGRERGGEGEMGRRGDGETRERGDRGTGGQGDRGKYQMQNRIVEATGWIKNKTGDIFFVAGKDNFTGKKFNQSSCS</sequence>
<dbReference type="Proteomes" id="UP000218418">
    <property type="component" value="Chromosome"/>
</dbReference>
<dbReference type="InterPro" id="IPR011050">
    <property type="entry name" value="Pectin_lyase_fold/virulence"/>
</dbReference>
<protein>
    <submittedName>
        <fullName evidence="3">Filamentous hemagglutinin-like protein</fullName>
    </submittedName>
</protein>
<dbReference type="Gene3D" id="2.160.20.10">
    <property type="entry name" value="Single-stranded right-handed beta-helix, Pectin lyase-like"/>
    <property type="match status" value="2"/>
</dbReference>
<dbReference type="AlphaFoldDB" id="A0A1Z4LXN2"/>
<name>A0A1Z4LXN2_9CYAN</name>
<feature type="domain" description="Filamentous haemagglutinin FhaB/tRNA nuclease CdiA-like TPS" evidence="2">
    <location>
        <begin position="31"/>
        <end position="143"/>
    </location>
</feature>